<organism evidence="2 3">
    <name type="scientific">Vitis vinifera</name>
    <name type="common">Grape</name>
    <dbReference type="NCBI Taxonomy" id="29760"/>
    <lineage>
        <taxon>Eukaryota</taxon>
        <taxon>Viridiplantae</taxon>
        <taxon>Streptophyta</taxon>
        <taxon>Embryophyta</taxon>
        <taxon>Tracheophyta</taxon>
        <taxon>Spermatophyta</taxon>
        <taxon>Magnoliopsida</taxon>
        <taxon>eudicotyledons</taxon>
        <taxon>Gunneridae</taxon>
        <taxon>Pentapetalae</taxon>
        <taxon>rosids</taxon>
        <taxon>Vitales</taxon>
        <taxon>Vitaceae</taxon>
        <taxon>Viteae</taxon>
        <taxon>Vitis</taxon>
    </lineage>
</organism>
<proteinExistence type="predicted"/>
<evidence type="ECO:0000256" key="1">
    <source>
        <dbReference type="SAM" id="SignalP"/>
    </source>
</evidence>
<reference evidence="2 3" key="1">
    <citation type="journal article" date="2018" name="PLoS Genet.">
        <title>Population sequencing reveals clonal diversity and ancestral inbreeding in the grapevine cultivar Chardonnay.</title>
        <authorList>
            <person name="Roach M.J."/>
            <person name="Johnson D.L."/>
            <person name="Bohlmann J."/>
            <person name="van Vuuren H.J."/>
            <person name="Jones S.J."/>
            <person name="Pretorius I.S."/>
            <person name="Schmidt S.A."/>
            <person name="Borneman A.R."/>
        </authorList>
    </citation>
    <scope>NUCLEOTIDE SEQUENCE [LARGE SCALE GENOMIC DNA]</scope>
    <source>
        <strain evidence="3">cv. Chardonnay</strain>
        <tissue evidence="2">Leaf</tissue>
    </source>
</reference>
<comment type="caution">
    <text evidence="2">The sequence shown here is derived from an EMBL/GenBank/DDBJ whole genome shotgun (WGS) entry which is preliminary data.</text>
</comment>
<feature type="chain" id="PRO_5019174410" evidence="1">
    <location>
        <begin position="20"/>
        <end position="80"/>
    </location>
</feature>
<name>A0A438IIQ9_VITVI</name>
<dbReference type="AlphaFoldDB" id="A0A438IIQ9"/>
<evidence type="ECO:0000313" key="2">
    <source>
        <dbReference type="EMBL" id="RVW96594.1"/>
    </source>
</evidence>
<dbReference type="EMBL" id="QGNW01000106">
    <property type="protein sequence ID" value="RVW96594.1"/>
    <property type="molecule type" value="Genomic_DNA"/>
</dbReference>
<feature type="signal peptide" evidence="1">
    <location>
        <begin position="1"/>
        <end position="19"/>
    </location>
</feature>
<protein>
    <submittedName>
        <fullName evidence="2">Uncharacterized protein</fullName>
    </submittedName>
</protein>
<gene>
    <name evidence="2" type="ORF">CK203_020401</name>
</gene>
<keyword evidence="1" id="KW-0732">Signal</keyword>
<accession>A0A438IIQ9</accession>
<sequence>MTCQSWIMMVWFDLSPVKFSSLLTLPIPKALPEDQGRSALSPNFKINGLSIAQDVILPGTTGKRARILCLKCNAVTFFPF</sequence>
<evidence type="ECO:0000313" key="3">
    <source>
        <dbReference type="Proteomes" id="UP000288805"/>
    </source>
</evidence>
<dbReference type="Proteomes" id="UP000288805">
    <property type="component" value="Unassembled WGS sequence"/>
</dbReference>